<comment type="cofactor">
    <cofactor evidence="2">
        <name>Mg(2+)</name>
        <dbReference type="ChEBI" id="CHEBI:18420"/>
    </cofactor>
</comment>
<keyword evidence="8" id="KW-0540">Nuclease</keyword>
<dbReference type="InterPro" id="IPR013520">
    <property type="entry name" value="Ribonucl_H"/>
</dbReference>
<gene>
    <name evidence="17" type="primary">dnaQ</name>
    <name evidence="17" type="ORF">CRDco_1010</name>
</gene>
<protein>
    <recommendedName>
        <fullName evidence="4">DNA polymerase III subunit epsilon</fullName>
        <ecNumber evidence="3">2.7.7.7</ecNumber>
    </recommendedName>
</protein>
<evidence type="ECO:0000256" key="6">
    <source>
        <dbReference type="ARBA" id="ARBA00022695"/>
    </source>
</evidence>
<dbReference type="GO" id="GO:0003677">
    <property type="term" value="F:DNA binding"/>
    <property type="evidence" value="ECO:0007669"/>
    <property type="project" value="InterPro"/>
</dbReference>
<dbReference type="GO" id="GO:0046872">
    <property type="term" value="F:metal ion binding"/>
    <property type="evidence" value="ECO:0007669"/>
    <property type="project" value="UniProtKB-KW"/>
</dbReference>
<dbReference type="GO" id="GO:0005829">
    <property type="term" value="C:cytosol"/>
    <property type="evidence" value="ECO:0007669"/>
    <property type="project" value="TreeGrafter"/>
</dbReference>
<evidence type="ECO:0000256" key="5">
    <source>
        <dbReference type="ARBA" id="ARBA00022679"/>
    </source>
</evidence>
<reference evidence="17 18" key="1">
    <citation type="journal article" date="2020" name="Genome Biol. Evol.">
        <title>Comparative Genomics Underlines Multiple Roles of Profftella, an Obligate Symbiont of Psyllids: Providing Toxins, Vitamins, and Carotenoids.</title>
        <authorList>
            <person name="Nakabachi A."/>
            <person name="Piel J."/>
            <person name="Malenovsky I."/>
            <person name="Hirose Y."/>
        </authorList>
    </citation>
    <scope>NUCLEOTIDE SEQUENCE [LARGE SCALE GENOMIC DNA]</scope>
    <source>
        <strain evidence="17 18">Dco</strain>
    </source>
</reference>
<dbReference type="AlphaFoldDB" id="A0A7R7ABI4"/>
<dbReference type="NCBIfam" id="TIGR00573">
    <property type="entry name" value="dnaq"/>
    <property type="match status" value="1"/>
</dbReference>
<dbReference type="KEGG" id="crr:CRDco_1010"/>
<evidence type="ECO:0000256" key="15">
    <source>
        <dbReference type="ARBA" id="ARBA00049244"/>
    </source>
</evidence>
<keyword evidence="18" id="KW-1185">Reference proteome</keyword>
<evidence type="ECO:0000256" key="8">
    <source>
        <dbReference type="ARBA" id="ARBA00022722"/>
    </source>
</evidence>
<dbReference type="Pfam" id="PF00929">
    <property type="entry name" value="RNase_T"/>
    <property type="match status" value="1"/>
</dbReference>
<keyword evidence="9" id="KW-0479">Metal-binding</keyword>
<dbReference type="GO" id="GO:0003887">
    <property type="term" value="F:DNA-directed DNA polymerase activity"/>
    <property type="evidence" value="ECO:0007669"/>
    <property type="project" value="UniProtKB-KW"/>
</dbReference>
<keyword evidence="7" id="KW-0235">DNA replication</keyword>
<evidence type="ECO:0000256" key="9">
    <source>
        <dbReference type="ARBA" id="ARBA00022723"/>
    </source>
</evidence>
<dbReference type="SMART" id="SM00479">
    <property type="entry name" value="EXOIII"/>
    <property type="match status" value="1"/>
</dbReference>
<dbReference type="InterPro" id="IPR012337">
    <property type="entry name" value="RNaseH-like_sf"/>
</dbReference>
<comment type="cofactor">
    <cofactor evidence="1">
        <name>Mn(2+)</name>
        <dbReference type="ChEBI" id="CHEBI:29035"/>
    </cofactor>
</comment>
<keyword evidence="13" id="KW-0239">DNA-directed DNA polymerase</keyword>
<evidence type="ECO:0000256" key="10">
    <source>
        <dbReference type="ARBA" id="ARBA00022801"/>
    </source>
</evidence>
<evidence type="ECO:0000256" key="4">
    <source>
        <dbReference type="ARBA" id="ARBA00020352"/>
    </source>
</evidence>
<dbReference type="Proteomes" id="UP000595596">
    <property type="component" value="Chromosome"/>
</dbReference>
<dbReference type="PANTHER" id="PTHR30231:SF41">
    <property type="entry name" value="DNA POLYMERASE III SUBUNIT EPSILON"/>
    <property type="match status" value="1"/>
</dbReference>
<dbReference type="InterPro" id="IPR036397">
    <property type="entry name" value="RNaseH_sf"/>
</dbReference>
<name>A0A7R7ABI4_CARRU</name>
<keyword evidence="11" id="KW-0269">Exonuclease</keyword>
<evidence type="ECO:0000256" key="12">
    <source>
        <dbReference type="ARBA" id="ARBA00022842"/>
    </source>
</evidence>
<evidence type="ECO:0000256" key="1">
    <source>
        <dbReference type="ARBA" id="ARBA00001936"/>
    </source>
</evidence>
<evidence type="ECO:0000256" key="13">
    <source>
        <dbReference type="ARBA" id="ARBA00022932"/>
    </source>
</evidence>
<dbReference type="EC" id="2.7.7.7" evidence="3"/>
<dbReference type="PANTHER" id="PTHR30231">
    <property type="entry name" value="DNA POLYMERASE III SUBUNIT EPSILON"/>
    <property type="match status" value="1"/>
</dbReference>
<dbReference type="GO" id="GO:0045004">
    <property type="term" value="P:DNA replication proofreading"/>
    <property type="evidence" value="ECO:0007669"/>
    <property type="project" value="TreeGrafter"/>
</dbReference>
<dbReference type="RefSeq" id="WP_201329416.1">
    <property type="nucleotide sequence ID" value="NZ_AP023214.1"/>
</dbReference>
<dbReference type="FunFam" id="3.30.420.10:FF:000012">
    <property type="entry name" value="DNA polymerase III subunit epsilon"/>
    <property type="match status" value="1"/>
</dbReference>
<accession>A0A7R7ABI4</accession>
<keyword evidence="6" id="KW-0548">Nucleotidyltransferase</keyword>
<evidence type="ECO:0000256" key="7">
    <source>
        <dbReference type="ARBA" id="ARBA00022705"/>
    </source>
</evidence>
<keyword evidence="14" id="KW-0464">Manganese</keyword>
<feature type="domain" description="Exonuclease" evidence="16">
    <location>
        <begin position="3"/>
        <end position="176"/>
    </location>
</feature>
<keyword evidence="12" id="KW-0460">Magnesium</keyword>
<evidence type="ECO:0000256" key="11">
    <source>
        <dbReference type="ARBA" id="ARBA00022839"/>
    </source>
</evidence>
<evidence type="ECO:0000313" key="18">
    <source>
        <dbReference type="Proteomes" id="UP000595596"/>
    </source>
</evidence>
<sequence>MKRYIFLDVETTGLSPHKGDRIIEIGCVEVINGFITGRVFHSYFKTFAKISDDAYNIHGIDQNFLKDKPLFGEKLDDFLGFISNSTIIAHNAKFDVNFIHYEINNCGGNLEYLHSNCLFLDSLEIFRKMFPRQKNDLDSLCKRYNIYFENIREKHTAILDAWLLSIMIIKMGFFDKRSYLGNFNEHN</sequence>
<proteinExistence type="predicted"/>
<evidence type="ECO:0000256" key="2">
    <source>
        <dbReference type="ARBA" id="ARBA00001946"/>
    </source>
</evidence>
<dbReference type="EMBL" id="AP023214">
    <property type="protein sequence ID" value="BCG49323.1"/>
    <property type="molecule type" value="Genomic_DNA"/>
</dbReference>
<dbReference type="Gene3D" id="3.30.420.10">
    <property type="entry name" value="Ribonuclease H-like superfamily/Ribonuclease H"/>
    <property type="match status" value="1"/>
</dbReference>
<evidence type="ECO:0000259" key="16">
    <source>
        <dbReference type="SMART" id="SM00479"/>
    </source>
</evidence>
<evidence type="ECO:0000313" key="17">
    <source>
        <dbReference type="EMBL" id="BCG49323.1"/>
    </source>
</evidence>
<dbReference type="InterPro" id="IPR006054">
    <property type="entry name" value="DnaQ"/>
</dbReference>
<comment type="catalytic activity">
    <reaction evidence="15">
        <text>DNA(n) + a 2'-deoxyribonucleoside 5'-triphosphate = DNA(n+1) + diphosphate</text>
        <dbReference type="Rhea" id="RHEA:22508"/>
        <dbReference type="Rhea" id="RHEA-COMP:17339"/>
        <dbReference type="Rhea" id="RHEA-COMP:17340"/>
        <dbReference type="ChEBI" id="CHEBI:33019"/>
        <dbReference type="ChEBI" id="CHEBI:61560"/>
        <dbReference type="ChEBI" id="CHEBI:173112"/>
        <dbReference type="EC" id="2.7.7.7"/>
    </reaction>
</comment>
<dbReference type="SUPFAM" id="SSF53098">
    <property type="entry name" value="Ribonuclease H-like"/>
    <property type="match status" value="1"/>
</dbReference>
<keyword evidence="10" id="KW-0378">Hydrolase</keyword>
<organism evidence="17 18">
    <name type="scientific">Candidatus Carsonella ruddii</name>
    <name type="common">Diaphorina cf. continua</name>
    <dbReference type="NCBI Taxonomy" id="2661587"/>
    <lineage>
        <taxon>Bacteria</taxon>
        <taxon>Pseudomonadati</taxon>
        <taxon>Pseudomonadota</taxon>
        <taxon>Gammaproteobacteria</taxon>
        <taxon>Oceanospirillales</taxon>
        <taxon>Halomonadaceae</taxon>
        <taxon>Zymobacter group</taxon>
        <taxon>Candidatus Carsonella</taxon>
    </lineage>
</organism>
<dbReference type="GO" id="GO:0008408">
    <property type="term" value="F:3'-5' exonuclease activity"/>
    <property type="evidence" value="ECO:0007669"/>
    <property type="project" value="TreeGrafter"/>
</dbReference>
<evidence type="ECO:0000256" key="14">
    <source>
        <dbReference type="ARBA" id="ARBA00023211"/>
    </source>
</evidence>
<keyword evidence="5" id="KW-0808">Transferase</keyword>
<evidence type="ECO:0000256" key="3">
    <source>
        <dbReference type="ARBA" id="ARBA00012417"/>
    </source>
</evidence>